<reference evidence="3 4" key="1">
    <citation type="submission" date="2019-03" db="EMBL/GenBank/DDBJ databases">
        <title>Genomic Encyclopedia of Type Strains, Phase IV (KMG-IV): sequencing the most valuable type-strain genomes for metagenomic binning, comparative biology and taxonomic classification.</title>
        <authorList>
            <person name="Goeker M."/>
        </authorList>
    </citation>
    <scope>NUCLEOTIDE SEQUENCE [LARGE SCALE GENOMIC DNA]</scope>
    <source>
        <strain evidence="3 4">DSM 24176</strain>
    </source>
</reference>
<dbReference type="Gene3D" id="3.30.70.330">
    <property type="match status" value="1"/>
</dbReference>
<dbReference type="CDD" id="cd00165">
    <property type="entry name" value="S4"/>
    <property type="match status" value="1"/>
</dbReference>
<dbReference type="RefSeq" id="WP_132280078.1">
    <property type="nucleotide sequence ID" value="NZ_SMGQ01000011.1"/>
</dbReference>
<organism evidence="3 4">
    <name type="scientific">Natranaerovirga hydrolytica</name>
    <dbReference type="NCBI Taxonomy" id="680378"/>
    <lineage>
        <taxon>Bacteria</taxon>
        <taxon>Bacillati</taxon>
        <taxon>Bacillota</taxon>
        <taxon>Clostridia</taxon>
        <taxon>Lachnospirales</taxon>
        <taxon>Natranaerovirgaceae</taxon>
        <taxon>Natranaerovirga</taxon>
    </lineage>
</organism>
<dbReference type="Gene3D" id="3.30.1370.160">
    <property type="match status" value="1"/>
</dbReference>
<dbReference type="Pfam" id="PF17774">
    <property type="entry name" value="YlmH_RBD"/>
    <property type="match status" value="1"/>
</dbReference>
<gene>
    <name evidence="3" type="ORF">EDC19_0522</name>
</gene>
<dbReference type="EMBL" id="SMGQ01000011">
    <property type="protein sequence ID" value="TCK98105.1"/>
    <property type="molecule type" value="Genomic_DNA"/>
</dbReference>
<dbReference type="PANTHER" id="PTHR13633">
    <property type="entry name" value="MITOCHONDRIAL TRANSCRIPTION RESCUE FACTOR 1"/>
    <property type="match status" value="1"/>
</dbReference>
<evidence type="ECO:0000259" key="2">
    <source>
        <dbReference type="SMART" id="SM00363"/>
    </source>
</evidence>
<proteinExistence type="predicted"/>
<dbReference type="SUPFAM" id="SSF55174">
    <property type="entry name" value="Alpha-L RNA-binding motif"/>
    <property type="match status" value="1"/>
</dbReference>
<dbReference type="PROSITE" id="PS50889">
    <property type="entry name" value="S4"/>
    <property type="match status" value="1"/>
</dbReference>
<dbReference type="GO" id="GO:0003723">
    <property type="term" value="F:RNA binding"/>
    <property type="evidence" value="ECO:0007669"/>
    <property type="project" value="UniProtKB-KW"/>
</dbReference>
<sequence>MNKEEQIVCNRLLDLAKITFNKNIPMYSDFLNLNEQSLLSRIKKDIETVHYILDGGYEYAERKMICFYPNPYNVDEVYFPYSCLKIAPIHYKYTENLSHRDYLGSILGLGIERHKIGDILIKKKEAILFCEANIADFINQNLFKIKNTNVSADVIYDKEDIQIMPEFKTITGSVSSIRLDTVVALGFSKSRGQITALINGGKVFVNGKVIESKSYTLKEEDIISVRGLGKMIYRGIQQQTKKGRNFIVVDRFV</sequence>
<dbReference type="SMART" id="SM00363">
    <property type="entry name" value="S4"/>
    <property type="match status" value="1"/>
</dbReference>
<dbReference type="Pfam" id="PF01479">
    <property type="entry name" value="S4"/>
    <property type="match status" value="1"/>
</dbReference>
<dbReference type="InterPro" id="IPR012677">
    <property type="entry name" value="Nucleotide-bd_a/b_plait_sf"/>
</dbReference>
<dbReference type="InterPro" id="IPR036986">
    <property type="entry name" value="S4_RNA-bd_sf"/>
</dbReference>
<dbReference type="Gene3D" id="3.10.290.10">
    <property type="entry name" value="RNA-binding S4 domain"/>
    <property type="match status" value="1"/>
</dbReference>
<dbReference type="AlphaFoldDB" id="A0A4R1MYA0"/>
<protein>
    <submittedName>
        <fullName evidence="3">RNA-binding protein YlmH</fullName>
    </submittedName>
</protein>
<keyword evidence="4" id="KW-1185">Reference proteome</keyword>
<dbReference type="PANTHER" id="PTHR13633:SF3">
    <property type="entry name" value="MITOCHONDRIAL TRANSCRIPTION RESCUE FACTOR 1"/>
    <property type="match status" value="1"/>
</dbReference>
<accession>A0A4R1MYA0</accession>
<comment type="caution">
    <text evidence="3">The sequence shown here is derived from an EMBL/GenBank/DDBJ whole genome shotgun (WGS) entry which is preliminary data.</text>
</comment>
<dbReference type="OrthoDB" id="9812787at2"/>
<keyword evidence="1" id="KW-0694">RNA-binding</keyword>
<name>A0A4R1MYA0_9FIRM</name>
<dbReference type="InterPro" id="IPR040591">
    <property type="entry name" value="RqcP2_RBD"/>
</dbReference>
<evidence type="ECO:0000313" key="3">
    <source>
        <dbReference type="EMBL" id="TCK98105.1"/>
    </source>
</evidence>
<feature type="domain" description="RNA-binding S4" evidence="2">
    <location>
        <begin position="177"/>
        <end position="240"/>
    </location>
</feature>
<dbReference type="Proteomes" id="UP000294545">
    <property type="component" value="Unassembled WGS sequence"/>
</dbReference>
<dbReference type="InterPro" id="IPR002942">
    <property type="entry name" value="S4_RNA-bd"/>
</dbReference>
<evidence type="ECO:0000313" key="4">
    <source>
        <dbReference type="Proteomes" id="UP000294545"/>
    </source>
</evidence>
<evidence type="ECO:0000256" key="1">
    <source>
        <dbReference type="PROSITE-ProRule" id="PRU00182"/>
    </source>
</evidence>